<dbReference type="RefSeq" id="XP_004360768.1">
    <property type="nucleotide sequence ID" value="XM_004360711.1"/>
</dbReference>
<name>F4PN64_CACFS</name>
<dbReference type="KEGG" id="dfa:DFA_05047"/>
<dbReference type="AlphaFoldDB" id="F4PN64"/>
<dbReference type="EMBL" id="GL883008">
    <property type="protein sequence ID" value="EGG22917.1"/>
    <property type="molecule type" value="Genomic_DNA"/>
</dbReference>
<accession>F4PN64</accession>
<dbReference type="Gene3D" id="3.80.10.10">
    <property type="entry name" value="Ribonuclease Inhibitor"/>
    <property type="match status" value="1"/>
</dbReference>
<dbReference type="Proteomes" id="UP000007797">
    <property type="component" value="Unassembled WGS sequence"/>
</dbReference>
<reference evidence="2" key="1">
    <citation type="journal article" date="2011" name="Genome Res.">
        <title>Phylogeny-wide analysis of social amoeba genomes highlights ancient origins for complex intercellular communication.</title>
        <authorList>
            <person name="Heidel A.J."/>
            <person name="Lawal H.M."/>
            <person name="Felder M."/>
            <person name="Schilde C."/>
            <person name="Helps N.R."/>
            <person name="Tunggal B."/>
            <person name="Rivero F."/>
            <person name="John U."/>
            <person name="Schleicher M."/>
            <person name="Eichinger L."/>
            <person name="Platzer M."/>
            <person name="Noegel A.A."/>
            <person name="Schaap P."/>
            <person name="Gloeckner G."/>
        </authorList>
    </citation>
    <scope>NUCLEOTIDE SEQUENCE [LARGE SCALE GENOMIC DNA]</scope>
    <source>
        <strain evidence="2">SH3</strain>
    </source>
</reference>
<gene>
    <name evidence="1" type="ORF">DFA_05047</name>
</gene>
<dbReference type="GeneID" id="14875515"/>
<sequence>MSDIQLSQYIQSCIIERWFGSNLHGDKDTFQGRVYWFMMYNGEKRRSVEPIATTRIIDVALVSKWWLKVVRQRSSVYFRGQLDALILESIHSSSHSIYSSNNIHTLKWSLKGLENFRGSTLNYSNQLMQLLPHLQTINLRCDGKVNVPVMEALKSIQQQHPHIVINIEFALNGGTHNLDENIEWPPSLYGFTPNSVALGTSDFNPYIFFDGSDYPSECINMFKDLQPQSLNLYTDGVTSKHIKYSNVFKHLTSIKHLNIGYDFVELSELKHLVDGKQYMHLESLKVDLITNIFDDNPDHPLDPNRLNAFQSAFESIWSGGGNSKIDYLALIYMPNVMSANLWNKLCHVNCRITKLLLNNGTVTNEMVPSLANLIATNTTITVLSIRGNKLRQLNNELAEAFKQNKTITVLDIGYNFCNDYQEASSFFNALLCSDTVQYFFLNINQNH</sequence>
<protein>
    <recommendedName>
        <fullName evidence="3">Leucine-rich repeat-containing protein</fullName>
    </recommendedName>
</protein>
<dbReference type="SUPFAM" id="SSF52047">
    <property type="entry name" value="RNI-like"/>
    <property type="match status" value="1"/>
</dbReference>
<dbReference type="OrthoDB" id="24497at2759"/>
<evidence type="ECO:0008006" key="3">
    <source>
        <dbReference type="Google" id="ProtNLM"/>
    </source>
</evidence>
<keyword evidence="2" id="KW-1185">Reference proteome</keyword>
<proteinExistence type="predicted"/>
<evidence type="ECO:0000313" key="2">
    <source>
        <dbReference type="Proteomes" id="UP000007797"/>
    </source>
</evidence>
<evidence type="ECO:0000313" key="1">
    <source>
        <dbReference type="EMBL" id="EGG22917.1"/>
    </source>
</evidence>
<dbReference type="InterPro" id="IPR032675">
    <property type="entry name" value="LRR_dom_sf"/>
</dbReference>
<organism evidence="1 2">
    <name type="scientific">Cavenderia fasciculata</name>
    <name type="common">Slime mold</name>
    <name type="synonym">Dictyostelium fasciculatum</name>
    <dbReference type="NCBI Taxonomy" id="261658"/>
    <lineage>
        <taxon>Eukaryota</taxon>
        <taxon>Amoebozoa</taxon>
        <taxon>Evosea</taxon>
        <taxon>Eumycetozoa</taxon>
        <taxon>Dictyostelia</taxon>
        <taxon>Acytosteliales</taxon>
        <taxon>Cavenderiaceae</taxon>
        <taxon>Cavenderia</taxon>
    </lineage>
</organism>